<dbReference type="PANTHER" id="PTHR34482:SF36">
    <property type="entry name" value="RETROTRANSPOSON GAG DOMAIN-CONTAINING PROTEIN"/>
    <property type="match status" value="1"/>
</dbReference>
<feature type="domain" description="Retrotransposon gag" evidence="2">
    <location>
        <begin position="126"/>
        <end position="179"/>
    </location>
</feature>
<protein>
    <submittedName>
        <fullName evidence="3">1-phosphatidylinositol-4,5-bisphosphate phosphodiesterase beta-2</fullName>
    </submittedName>
</protein>
<dbReference type="Pfam" id="PF03732">
    <property type="entry name" value="Retrotrans_gag"/>
    <property type="match status" value="1"/>
</dbReference>
<dbReference type="PANTHER" id="PTHR34482">
    <property type="entry name" value="DNA DAMAGE-INDUCIBLE PROTEIN 1-LIKE"/>
    <property type="match status" value="1"/>
</dbReference>
<feature type="region of interest" description="Disordered" evidence="1">
    <location>
        <begin position="1"/>
        <end position="32"/>
    </location>
</feature>
<keyword evidence="4" id="KW-1185">Reference proteome</keyword>
<proteinExistence type="predicted"/>
<organism evidence="3 4">
    <name type="scientific">Gossypium australe</name>
    <dbReference type="NCBI Taxonomy" id="47621"/>
    <lineage>
        <taxon>Eukaryota</taxon>
        <taxon>Viridiplantae</taxon>
        <taxon>Streptophyta</taxon>
        <taxon>Embryophyta</taxon>
        <taxon>Tracheophyta</taxon>
        <taxon>Spermatophyta</taxon>
        <taxon>Magnoliopsida</taxon>
        <taxon>eudicotyledons</taxon>
        <taxon>Gunneridae</taxon>
        <taxon>Pentapetalae</taxon>
        <taxon>rosids</taxon>
        <taxon>malvids</taxon>
        <taxon>Malvales</taxon>
        <taxon>Malvaceae</taxon>
        <taxon>Malvoideae</taxon>
        <taxon>Gossypium</taxon>
    </lineage>
</organism>
<name>A0A5B6WTS1_9ROSI</name>
<evidence type="ECO:0000313" key="4">
    <source>
        <dbReference type="Proteomes" id="UP000325315"/>
    </source>
</evidence>
<comment type="caution">
    <text evidence="3">The sequence shown here is derived from an EMBL/GenBank/DDBJ whole genome shotgun (WGS) entry which is preliminary data.</text>
</comment>
<gene>
    <name evidence="3" type="ORF">EPI10_006358</name>
</gene>
<dbReference type="InterPro" id="IPR005162">
    <property type="entry name" value="Retrotrans_gag_dom"/>
</dbReference>
<reference evidence="4" key="1">
    <citation type="journal article" date="2019" name="Plant Biotechnol. J.">
        <title>Genome sequencing of the Australian wild diploid species Gossypium australe highlights disease resistance and delayed gland morphogenesis.</title>
        <authorList>
            <person name="Cai Y."/>
            <person name="Cai X."/>
            <person name="Wang Q."/>
            <person name="Wang P."/>
            <person name="Zhang Y."/>
            <person name="Cai C."/>
            <person name="Xu Y."/>
            <person name="Wang K."/>
            <person name="Zhou Z."/>
            <person name="Wang C."/>
            <person name="Geng S."/>
            <person name="Li B."/>
            <person name="Dong Q."/>
            <person name="Hou Y."/>
            <person name="Wang H."/>
            <person name="Ai P."/>
            <person name="Liu Z."/>
            <person name="Yi F."/>
            <person name="Sun M."/>
            <person name="An G."/>
            <person name="Cheng J."/>
            <person name="Zhang Y."/>
            <person name="Shi Q."/>
            <person name="Xie Y."/>
            <person name="Shi X."/>
            <person name="Chang Y."/>
            <person name="Huang F."/>
            <person name="Chen Y."/>
            <person name="Hong S."/>
            <person name="Mi L."/>
            <person name="Sun Q."/>
            <person name="Zhang L."/>
            <person name="Zhou B."/>
            <person name="Peng R."/>
            <person name="Zhang X."/>
            <person name="Liu F."/>
        </authorList>
    </citation>
    <scope>NUCLEOTIDE SEQUENCE [LARGE SCALE GENOMIC DNA]</scope>
    <source>
        <strain evidence="4">cv. PA1801</strain>
    </source>
</reference>
<evidence type="ECO:0000256" key="1">
    <source>
        <dbReference type="SAM" id="MobiDB-lite"/>
    </source>
</evidence>
<accession>A0A5B6WTS1</accession>
<dbReference type="OrthoDB" id="1752121at2759"/>
<dbReference type="EMBL" id="SMMG02000002">
    <property type="protein sequence ID" value="KAA3484265.1"/>
    <property type="molecule type" value="Genomic_DNA"/>
</dbReference>
<dbReference type="Proteomes" id="UP000325315">
    <property type="component" value="Unassembled WGS sequence"/>
</dbReference>
<dbReference type="AlphaFoldDB" id="A0A5B6WTS1"/>
<sequence length="201" mass="22285">MSAKGRGRSRRGRGRGRGARVVSEASGHMPEMDAPVSLVTEAGSHDRMREDDALSQAMLRVLERVTGARTGSATRGSIFERLRSNGAEVFKGISGVAPNVAEYWPEAVERIMDDLDWTTEQKLKGVVSLLRDEAYQWWLTVQEGTQADRITWDFFKTVFQGKYVGASYVDVQRKEFLNLIYSSIRGGVSASELVCPGYSAD</sequence>
<feature type="compositionally biased region" description="Basic residues" evidence="1">
    <location>
        <begin position="1"/>
        <end position="18"/>
    </location>
</feature>
<evidence type="ECO:0000259" key="2">
    <source>
        <dbReference type="Pfam" id="PF03732"/>
    </source>
</evidence>
<evidence type="ECO:0000313" key="3">
    <source>
        <dbReference type="EMBL" id="KAA3484265.1"/>
    </source>
</evidence>